<dbReference type="SUPFAM" id="SSF74788">
    <property type="entry name" value="Cullin repeat-like"/>
    <property type="match status" value="1"/>
</dbReference>
<reference evidence="5" key="1">
    <citation type="submission" date="2010-05" db="EMBL/GenBank/DDBJ databases">
        <title>The genome sequence of Magnaporthe poae strain ATCC 64411.</title>
        <authorList>
            <person name="Ma L.-J."/>
            <person name="Dead R."/>
            <person name="Young S."/>
            <person name="Zeng Q."/>
            <person name="Koehrsen M."/>
            <person name="Alvarado L."/>
            <person name="Berlin A."/>
            <person name="Chapman S.B."/>
            <person name="Chen Z."/>
            <person name="Freedman E."/>
            <person name="Gellesch M."/>
            <person name="Goldberg J."/>
            <person name="Griggs A."/>
            <person name="Gujja S."/>
            <person name="Heilman E.R."/>
            <person name="Heiman D."/>
            <person name="Hepburn T."/>
            <person name="Howarth C."/>
            <person name="Jen D."/>
            <person name="Larson L."/>
            <person name="Mehta T."/>
            <person name="Neiman D."/>
            <person name="Pearson M."/>
            <person name="Roberts A."/>
            <person name="Saif S."/>
            <person name="Shea T."/>
            <person name="Shenoy N."/>
            <person name="Sisk P."/>
            <person name="Stolte C."/>
            <person name="Sykes S."/>
            <person name="Walk T."/>
            <person name="White J."/>
            <person name="Yandava C."/>
            <person name="Haas B."/>
            <person name="Nusbaum C."/>
            <person name="Birren B."/>
        </authorList>
    </citation>
    <scope>NUCLEOTIDE SEQUENCE [LARGE SCALE GENOMIC DNA]</scope>
    <source>
        <strain evidence="5">ATCC 64411 / 73-15</strain>
    </source>
</reference>
<comment type="similarity">
    <text evidence="1">Belongs to the cullin family.</text>
</comment>
<accession>A0A0C4DJY9</accession>
<dbReference type="Gene3D" id="1.20.1310.10">
    <property type="entry name" value="Cullin Repeats"/>
    <property type="match status" value="3"/>
</dbReference>
<reference evidence="4" key="5">
    <citation type="submission" date="2015-06" db="UniProtKB">
        <authorList>
            <consortium name="EnsemblFungi"/>
        </authorList>
    </citation>
    <scope>IDENTIFICATION</scope>
    <source>
        <strain evidence="4">ATCC 64411</strain>
    </source>
</reference>
<organism evidence="4 5">
    <name type="scientific">Magnaporthiopsis poae (strain ATCC 64411 / 73-15)</name>
    <name type="common">Kentucky bluegrass fungus</name>
    <name type="synonym">Magnaporthe poae</name>
    <dbReference type="NCBI Taxonomy" id="644358"/>
    <lineage>
        <taxon>Eukaryota</taxon>
        <taxon>Fungi</taxon>
        <taxon>Dikarya</taxon>
        <taxon>Ascomycota</taxon>
        <taxon>Pezizomycotina</taxon>
        <taxon>Sordariomycetes</taxon>
        <taxon>Sordariomycetidae</taxon>
        <taxon>Magnaporthales</taxon>
        <taxon>Magnaporthaceae</taxon>
        <taxon>Magnaporthiopsis</taxon>
    </lineage>
</organism>
<dbReference type="InterPro" id="IPR016159">
    <property type="entry name" value="Cullin_repeat-like_dom_sf"/>
</dbReference>
<evidence type="ECO:0000313" key="3">
    <source>
        <dbReference type="EMBL" id="KLU80953.1"/>
    </source>
</evidence>
<keyword evidence="5" id="KW-1185">Reference proteome</keyword>
<sequence>MASILSKERSRYHRSGWSVVATIAPAGASLATTAGSLATPSRLQMESRLASEAEVTHTPSPGERQTTMIGTAAASTEEAHLAAPPRGKIRAPSAPSWDILADAFENIHAQRTLELEFALPFRECYRFALLREGDWLCDQTVRWHRDMLQALWAKQFKGVNQRSEKPLAVFSETWKGYWPAIRMVADVLQPALIRSQKYDEHSFINACVEEFLNSVVHFELSQSQPGSTVLQRMIDVVLDLTYYHPLGVAPLAKIYDLLGLFFRILEGICGERGDNLFDEAVGSVYLEPVRRFYESEAARLVPACSAFEFCNAAKRRMLEEEWRCHNILPPCMGDKVKLLIVETVIRPYINQVLRRDSSGIESLLSNASVRELAIIYETVATAGEEKQGLQLVFRNWIMSSGSNLQPQRDTSSDTAVCGAIPAYAWTMGMMRLERKAEDIVRRAFRSDEKLEADVSLGISNLVRQEGAAQYLSEVLNDELARGRPHRISRRARDYRSLLN</sequence>
<dbReference type="eggNOG" id="KOG2166">
    <property type="taxonomic scope" value="Eukaryota"/>
</dbReference>
<evidence type="ECO:0000313" key="5">
    <source>
        <dbReference type="Proteomes" id="UP000011715"/>
    </source>
</evidence>
<dbReference type="GO" id="GO:0006511">
    <property type="term" value="P:ubiquitin-dependent protein catabolic process"/>
    <property type="evidence" value="ECO:0007669"/>
    <property type="project" value="InterPro"/>
</dbReference>
<dbReference type="Proteomes" id="UP000011715">
    <property type="component" value="Unassembled WGS sequence"/>
</dbReference>
<evidence type="ECO:0000259" key="2">
    <source>
        <dbReference type="Pfam" id="PF00888"/>
    </source>
</evidence>
<gene>
    <name evidence="3" type="ORF">MAPG_00049</name>
</gene>
<dbReference type="GO" id="GO:0031625">
    <property type="term" value="F:ubiquitin protein ligase binding"/>
    <property type="evidence" value="ECO:0007669"/>
    <property type="project" value="InterPro"/>
</dbReference>
<dbReference type="VEuPathDB" id="FungiDB:MAPG_00049"/>
<reference evidence="3" key="3">
    <citation type="submission" date="2011-03" db="EMBL/GenBank/DDBJ databases">
        <title>Annotation of Magnaporthe poae ATCC 64411.</title>
        <authorList>
            <person name="Ma L.-J."/>
            <person name="Dead R."/>
            <person name="Young S.K."/>
            <person name="Zeng Q."/>
            <person name="Gargeya S."/>
            <person name="Fitzgerald M."/>
            <person name="Haas B."/>
            <person name="Abouelleil A."/>
            <person name="Alvarado L."/>
            <person name="Arachchi H.M."/>
            <person name="Berlin A."/>
            <person name="Brown A."/>
            <person name="Chapman S.B."/>
            <person name="Chen Z."/>
            <person name="Dunbar C."/>
            <person name="Freedman E."/>
            <person name="Gearin G."/>
            <person name="Gellesch M."/>
            <person name="Goldberg J."/>
            <person name="Griggs A."/>
            <person name="Gujja S."/>
            <person name="Heiman D."/>
            <person name="Howarth C."/>
            <person name="Larson L."/>
            <person name="Lui A."/>
            <person name="MacDonald P.J.P."/>
            <person name="Mehta T."/>
            <person name="Montmayeur A."/>
            <person name="Murphy C."/>
            <person name="Neiman D."/>
            <person name="Pearson M."/>
            <person name="Priest M."/>
            <person name="Roberts A."/>
            <person name="Saif S."/>
            <person name="Shea T."/>
            <person name="Shenoy N."/>
            <person name="Sisk P."/>
            <person name="Stolte C."/>
            <person name="Sykes S."/>
            <person name="Yandava C."/>
            <person name="Wortman J."/>
            <person name="Nusbaum C."/>
            <person name="Birren B."/>
        </authorList>
    </citation>
    <scope>NUCLEOTIDE SEQUENCE</scope>
    <source>
        <strain evidence="3">ATCC 64411</strain>
    </source>
</reference>
<reference evidence="4" key="4">
    <citation type="journal article" date="2015" name="G3 (Bethesda)">
        <title>Genome sequences of three phytopathogenic species of the Magnaporthaceae family of fungi.</title>
        <authorList>
            <person name="Okagaki L.H."/>
            <person name="Nunes C.C."/>
            <person name="Sailsbery J."/>
            <person name="Clay B."/>
            <person name="Brown D."/>
            <person name="John T."/>
            <person name="Oh Y."/>
            <person name="Young N."/>
            <person name="Fitzgerald M."/>
            <person name="Haas B.J."/>
            <person name="Zeng Q."/>
            <person name="Young S."/>
            <person name="Adiconis X."/>
            <person name="Fan L."/>
            <person name="Levin J.Z."/>
            <person name="Mitchell T.K."/>
            <person name="Okubara P.A."/>
            <person name="Farman M.L."/>
            <person name="Kohn L.M."/>
            <person name="Birren B."/>
            <person name="Ma L.-J."/>
            <person name="Dean R.A."/>
        </authorList>
    </citation>
    <scope>NUCLEOTIDE SEQUENCE</scope>
    <source>
        <strain evidence="4">ATCC 64411 / 73-15</strain>
    </source>
</reference>
<dbReference type="EMBL" id="GL876966">
    <property type="protein sequence ID" value="KLU80953.1"/>
    <property type="molecule type" value="Genomic_DNA"/>
</dbReference>
<dbReference type="EMBL" id="ADBL01000011">
    <property type="status" value="NOT_ANNOTATED_CDS"/>
    <property type="molecule type" value="Genomic_DNA"/>
</dbReference>
<dbReference type="STRING" id="644358.A0A0C4DJY9"/>
<reference evidence="3" key="2">
    <citation type="submission" date="2010-05" db="EMBL/GenBank/DDBJ databases">
        <title>The Genome Sequence of Magnaporthe poae strain ATCC 64411.</title>
        <authorList>
            <consortium name="The Broad Institute Genome Sequencing Platform"/>
            <consortium name="Broad Institute Genome Sequencing Center for Infectious Disease"/>
            <person name="Ma L.-J."/>
            <person name="Dead R."/>
            <person name="Young S."/>
            <person name="Zeng Q."/>
            <person name="Koehrsen M."/>
            <person name="Alvarado L."/>
            <person name="Berlin A."/>
            <person name="Chapman S.B."/>
            <person name="Chen Z."/>
            <person name="Freedman E."/>
            <person name="Gellesch M."/>
            <person name="Goldberg J."/>
            <person name="Griggs A."/>
            <person name="Gujja S."/>
            <person name="Heilman E.R."/>
            <person name="Heiman D."/>
            <person name="Hepburn T."/>
            <person name="Howarth C."/>
            <person name="Jen D."/>
            <person name="Larson L."/>
            <person name="Mehta T."/>
            <person name="Neiman D."/>
            <person name="Pearson M."/>
            <person name="Roberts A."/>
            <person name="Saif S."/>
            <person name="Shea T."/>
            <person name="Shenoy N."/>
            <person name="Sisk P."/>
            <person name="Stolte C."/>
            <person name="Sykes S."/>
            <person name="Walk T."/>
            <person name="White J."/>
            <person name="Yandava C."/>
            <person name="Haas B."/>
            <person name="Nusbaum C."/>
            <person name="Birren B."/>
        </authorList>
    </citation>
    <scope>NUCLEOTIDE SEQUENCE</scope>
    <source>
        <strain evidence="3">ATCC 64411</strain>
    </source>
</reference>
<dbReference type="Pfam" id="PF00888">
    <property type="entry name" value="Cullin"/>
    <property type="match status" value="1"/>
</dbReference>
<dbReference type="OrthoDB" id="5237022at2759"/>
<proteinExistence type="inferred from homology"/>
<dbReference type="AlphaFoldDB" id="A0A0C4DJY9"/>
<protein>
    <recommendedName>
        <fullName evidence="2">Cullin N-terminal domain-containing protein</fullName>
    </recommendedName>
</protein>
<name>A0A0C4DJY9_MAGP6</name>
<evidence type="ECO:0000313" key="4">
    <source>
        <dbReference type="EnsemblFungi" id="MAPG_00049T0"/>
    </source>
</evidence>
<evidence type="ECO:0000256" key="1">
    <source>
        <dbReference type="ARBA" id="ARBA00006019"/>
    </source>
</evidence>
<dbReference type="EnsemblFungi" id="MAPG_00049T0">
    <property type="protein sequence ID" value="MAPG_00049T0"/>
    <property type="gene ID" value="MAPG_00049"/>
</dbReference>
<feature type="domain" description="Cullin N-terminal" evidence="2">
    <location>
        <begin position="97"/>
        <end position="475"/>
    </location>
</feature>
<dbReference type="InterPro" id="IPR001373">
    <property type="entry name" value="Cullin_N"/>
</dbReference>